<reference evidence="3 4" key="1">
    <citation type="submission" date="2020-06" db="EMBL/GenBank/DDBJ databases">
        <title>Sphingomonas hominis sp. nov., a member of the Sphingomonas, isolated from the hair of a 22-year-old girl.</title>
        <authorList>
            <person name="Zhang D.-F."/>
            <person name="Cui X.-W."/>
        </authorList>
    </citation>
    <scope>NUCLEOTIDE SEQUENCE [LARGE SCALE GENOMIC DNA]</scope>
    <source>
        <strain evidence="3 4">HHU CXW</strain>
    </source>
</reference>
<name>A0ABX2JIR2_9SPHN</name>
<organism evidence="3 4">
    <name type="scientific">Sphingomonas hominis</name>
    <dbReference type="NCBI Taxonomy" id="2741495"/>
    <lineage>
        <taxon>Bacteria</taxon>
        <taxon>Pseudomonadati</taxon>
        <taxon>Pseudomonadota</taxon>
        <taxon>Alphaproteobacteria</taxon>
        <taxon>Sphingomonadales</taxon>
        <taxon>Sphingomonadaceae</taxon>
        <taxon>Sphingomonas</taxon>
    </lineage>
</organism>
<evidence type="ECO:0000313" key="4">
    <source>
        <dbReference type="Proteomes" id="UP000621447"/>
    </source>
</evidence>
<feature type="region of interest" description="Disordered" evidence="1">
    <location>
        <begin position="1032"/>
        <end position="1065"/>
    </location>
</feature>
<feature type="transmembrane region" description="Helical" evidence="2">
    <location>
        <begin position="26"/>
        <end position="43"/>
    </location>
</feature>
<evidence type="ECO:0000313" key="3">
    <source>
        <dbReference type="EMBL" id="NTS63730.1"/>
    </source>
</evidence>
<evidence type="ECO:0000256" key="2">
    <source>
        <dbReference type="SAM" id="Phobius"/>
    </source>
</evidence>
<gene>
    <name evidence="3" type="ORF">HRV97_00975</name>
</gene>
<sequence length="1065" mass="110687">MSGERRQEQAQEQAASSPARRRRTRVLVAGSVLVVAGVGGVWLSRVPIATRVIDRELARKGVRARYHVADLGLGRQRLTDVVIGDPARPDLVADWIETQTDVGFGGARLIAARAGHVRVRGRLVDGRLSLGALDRLLPRGDGGALTLPALDVSIADGGLRLETPFGIAGMSLSGRGRLDGGFRGRYAVAANRLARSDCAVLSLRAAGQLRSTGRVGEGVYGLHLDGPARAERLACAGASIDAPSIRADATVMLGALARSRIDATIATGEARYADARAATLAGTLALRPGVAGSFDLPLDLAATRVRQGQVSAARIGVSGKARVAPAGIGYAGQVAVRGGDLRALLPALRAGEGTPVAPLVARAADAARRAARDVSAQAQLALVRTDAGVSITLDHAALTSASGARARLDAQPSLRWTATDGIRGVGTLRVAGGGLPQLAARFAQAERGALTGSASLARYAADGAALALDRIRFDARGGAVRATAQATLSGPLADGRVDGLSVPLDLRWARGALLVNPTCTPVRFDALRVSTLRLDPTRLTLCPAGAALVQVRGGRADGTIRLPATRLAGTIGSTPLRLNVAGADLSLGTRGFALRGVETRIGTPARQTRIDAARLTGTLVGNAIAGGFAGLSGQIANVPLLLGDGAGTWRFANGTLAVQGALRVRDAADSARFNPMDARDVALTLQRGDIRATATLFEPTRSVKVADVAIDHRLSTGAGRAALTVPGITFGEGFQPELITPLTFGVIADVRGRVTGRGDIAWNADGVSSTGTFSTTDTALAAAFGPVEGLSGTIRFTDLLGLTSAPDQVATVRSINPGVPVTDGRITYQTLPNTRIKVTRGTWPFAGGTLTLEPTLLDFSSAQERRLTFRVAGMDAGAFLQQFDFDNLNATGTFDGVLPMIFDATGGRIEGGRLTARAGGGGIAYVGELSEKNLGFWGNYAFQMLKSLTYRNLDIGMNGPLAGEMITDVRFAGIGQGAGARSNFLIRRLTKLPILFNIRVRAPFRGLIDSAASFYDPQRLVARNLQQLIEEQNRRTAPIGSSTGASPTTKPLVPPIQPSASEIVP</sequence>
<dbReference type="EMBL" id="JABULH010000001">
    <property type="protein sequence ID" value="NTS63730.1"/>
    <property type="molecule type" value="Genomic_DNA"/>
</dbReference>
<feature type="compositionally biased region" description="Polar residues" evidence="1">
    <location>
        <begin position="1039"/>
        <end position="1049"/>
    </location>
</feature>
<keyword evidence="4" id="KW-1185">Reference proteome</keyword>
<comment type="caution">
    <text evidence="3">The sequence shown here is derived from an EMBL/GenBank/DDBJ whole genome shotgun (WGS) entry which is preliminary data.</text>
</comment>
<dbReference type="Pfam" id="PF11739">
    <property type="entry name" value="YdbH-like"/>
    <property type="match status" value="1"/>
</dbReference>
<dbReference type="RefSeq" id="WP_174191838.1">
    <property type="nucleotide sequence ID" value="NZ_JABULH010000001.1"/>
</dbReference>
<dbReference type="Proteomes" id="UP000621447">
    <property type="component" value="Unassembled WGS sequence"/>
</dbReference>
<protein>
    <submittedName>
        <fullName evidence="3">YdbH domain-containing protein</fullName>
    </submittedName>
</protein>
<accession>A0ABX2JIR2</accession>
<keyword evidence="2" id="KW-1133">Transmembrane helix</keyword>
<dbReference type="InterPro" id="IPR021730">
    <property type="entry name" value="YdbH"/>
</dbReference>
<feature type="region of interest" description="Disordered" evidence="1">
    <location>
        <begin position="1"/>
        <end position="20"/>
    </location>
</feature>
<evidence type="ECO:0000256" key="1">
    <source>
        <dbReference type="SAM" id="MobiDB-lite"/>
    </source>
</evidence>
<keyword evidence="2" id="KW-0812">Transmembrane</keyword>
<proteinExistence type="predicted"/>
<keyword evidence="2" id="KW-0472">Membrane</keyword>